<sequence length="998" mass="108088">MSFAASRSARSSGGRRQRGVLLPTLLVLVGVVVAFLILARFWTEWLWFDQVGYSEVIRTEWVTRALMFIAGGVVMGGAIWLNLYLAYRHRPMYVPTTQQQQDLDRYREAFEPLRRIAFIGGPILAGFFAGSAASTQWQTALLALNGQEWGTTDPQFGIDLSFYMFTLPFLRFIVSFLMTTTFFCAVAAVFTHYLYGALQPMGRGEKISRPARIHVAILAAVFTLLIAINYWLDRYSLLSNDGDRFSGASYTDINAVLPAKAILAVIGVFVAVLFIYTGVRGNWRLPAVGVSLMVVSAILVGGIYPAIIQGVRVGPNEQALEATYIQRNINATREAYGLTDVQVQPYSAETVAEAGALREDAESTASIRLLDPQEVSPTFRQLQQNKQYYNFPATLSVDRYTIDGQSQDTVIAVRDLDLAGAGQSNWVNDHTVFTHGFGVVAAYGNTVTSDGRPAFFESGIPSTGIFGDTYEPRIYFSPNSPEYSIVGAPEGTPPWELDYPDDSAPNGQVNNTFTGDGGPSIGNIWNQALYAARFGSEQILFSDRVTSESQILYNRDPLERVARVAPFLTLEGSTYPAVVDTDDDGMKEVVWVVDAYTTSNEYPYSARQELESAITDSLTESGEVPVAALPDYINYIRNSVKAVVDAYDGSVTLYAWDPEDPILATWDAIFPGKIQPISEISGDLMSHLRYPEDMFKVQRELLTQYHVTDAESFFTTADFWRVPNDPTSDAEVPQPPYYLTLALPEQDQASFSLTTSFIVDDDTRNVLTGFLAVNAEPGNTPGEVAEDYGTLTLLELPRDETVPGPGQVQGNFDSDAAAANELNILGRGGSEVIQGNLLTLPVGGGVLYVQPVYVQSSGGTQYPLLRRVLVAFGDEVGFAQTLDQALDQVFEGDSGANAGDADVDPTPDEGTGTGGGDGTETPDVDAQQRLNDALAAAGAALTASDEALASGDWAAYGEAQTQLEEAIADAMAAEQELAGAAPADESATEDPTDAATTG</sequence>
<protein>
    <recommendedName>
        <fullName evidence="5">UPF0182 protein HALOF300_03157</fullName>
    </recommendedName>
</protein>
<dbReference type="Proteomes" id="UP000419743">
    <property type="component" value="Unassembled WGS sequence"/>
</dbReference>
<proteinExistence type="inferred from homology"/>
<feature type="transmembrane region" description="Helical" evidence="5">
    <location>
        <begin position="62"/>
        <end position="85"/>
    </location>
</feature>
<dbReference type="GO" id="GO:0005576">
    <property type="term" value="C:extracellular region"/>
    <property type="evidence" value="ECO:0007669"/>
    <property type="project" value="TreeGrafter"/>
</dbReference>
<feature type="transmembrane region" description="Helical" evidence="5">
    <location>
        <begin position="169"/>
        <end position="195"/>
    </location>
</feature>
<keyword evidence="2 5" id="KW-0812">Transmembrane</keyword>
<evidence type="ECO:0000313" key="8">
    <source>
        <dbReference type="Proteomes" id="UP000419743"/>
    </source>
</evidence>
<keyword evidence="3 5" id="KW-1133">Transmembrane helix</keyword>
<dbReference type="PANTHER" id="PTHR39344:SF1">
    <property type="entry name" value="UPF0182 PROTEIN SLL1060"/>
    <property type="match status" value="1"/>
</dbReference>
<dbReference type="AlphaFoldDB" id="A0A7M4DLZ0"/>
<feature type="transmembrane region" description="Helical" evidence="5">
    <location>
        <begin position="215"/>
        <end position="232"/>
    </location>
</feature>
<dbReference type="EMBL" id="CACRYJ010000046">
    <property type="protein sequence ID" value="VZO38321.1"/>
    <property type="molecule type" value="Genomic_DNA"/>
</dbReference>
<comment type="subcellular location">
    <subcellularLocation>
        <location evidence="5">Cell membrane</location>
        <topology evidence="5">Multi-pass membrane protein</topology>
    </subcellularLocation>
</comment>
<keyword evidence="1 5" id="KW-1003">Cell membrane</keyword>
<comment type="similarity">
    <text evidence="5">Belongs to the UPF0182 family.</text>
</comment>
<feature type="transmembrane region" description="Helical" evidence="5">
    <location>
        <begin position="20"/>
        <end position="42"/>
    </location>
</feature>
<keyword evidence="8" id="KW-1185">Reference proteome</keyword>
<dbReference type="GO" id="GO:0005886">
    <property type="term" value="C:plasma membrane"/>
    <property type="evidence" value="ECO:0007669"/>
    <property type="project" value="UniProtKB-SubCell"/>
</dbReference>
<feature type="region of interest" description="Disordered" evidence="6">
    <location>
        <begin position="973"/>
        <end position="998"/>
    </location>
</feature>
<evidence type="ECO:0000256" key="5">
    <source>
        <dbReference type="HAMAP-Rule" id="MF_01600"/>
    </source>
</evidence>
<accession>A0A7M4DLZ0</accession>
<feature type="transmembrane region" description="Helical" evidence="5">
    <location>
        <begin position="288"/>
        <end position="307"/>
    </location>
</feature>
<evidence type="ECO:0000256" key="3">
    <source>
        <dbReference type="ARBA" id="ARBA00022989"/>
    </source>
</evidence>
<feature type="region of interest" description="Disordered" evidence="6">
    <location>
        <begin position="892"/>
        <end position="924"/>
    </location>
</feature>
<organism evidence="7 8">
    <name type="scientific">Occultella aeris</name>
    <dbReference type="NCBI Taxonomy" id="2761496"/>
    <lineage>
        <taxon>Bacteria</taxon>
        <taxon>Bacillati</taxon>
        <taxon>Actinomycetota</taxon>
        <taxon>Actinomycetes</taxon>
        <taxon>Micrococcales</taxon>
        <taxon>Ruaniaceae</taxon>
        <taxon>Occultella</taxon>
    </lineage>
</organism>
<dbReference type="InterPro" id="IPR005372">
    <property type="entry name" value="UPF0182"/>
</dbReference>
<gene>
    <name evidence="7" type="ORF">HALOF300_03157</name>
</gene>
<evidence type="ECO:0000256" key="6">
    <source>
        <dbReference type="SAM" id="MobiDB-lite"/>
    </source>
</evidence>
<evidence type="ECO:0000313" key="7">
    <source>
        <dbReference type="EMBL" id="VZO38321.1"/>
    </source>
</evidence>
<feature type="transmembrane region" description="Helical" evidence="5">
    <location>
        <begin position="116"/>
        <end position="137"/>
    </location>
</feature>
<name>A0A7M4DLZ0_9MICO</name>
<reference evidence="7 8" key="1">
    <citation type="submission" date="2019-11" db="EMBL/GenBank/DDBJ databases">
        <authorList>
            <person name="Criscuolo A."/>
        </authorList>
    </citation>
    <scope>NUCLEOTIDE SEQUENCE [LARGE SCALE GENOMIC DNA]</scope>
    <source>
        <strain evidence="7">CIP111667</strain>
    </source>
</reference>
<feature type="compositionally biased region" description="Low complexity" evidence="6">
    <location>
        <begin position="973"/>
        <end position="983"/>
    </location>
</feature>
<evidence type="ECO:0000256" key="2">
    <source>
        <dbReference type="ARBA" id="ARBA00022692"/>
    </source>
</evidence>
<evidence type="ECO:0000256" key="1">
    <source>
        <dbReference type="ARBA" id="ARBA00022475"/>
    </source>
</evidence>
<keyword evidence="4 5" id="KW-0472">Membrane</keyword>
<dbReference type="PANTHER" id="PTHR39344">
    <property type="entry name" value="UPF0182 PROTEIN SLL1060"/>
    <property type="match status" value="1"/>
</dbReference>
<feature type="transmembrane region" description="Helical" evidence="5">
    <location>
        <begin position="255"/>
        <end position="276"/>
    </location>
</feature>
<dbReference type="HAMAP" id="MF_01600">
    <property type="entry name" value="UPF0182"/>
    <property type="match status" value="1"/>
</dbReference>
<comment type="caution">
    <text evidence="7">The sequence shown here is derived from an EMBL/GenBank/DDBJ whole genome shotgun (WGS) entry which is preliminary data.</text>
</comment>
<dbReference type="Pfam" id="PF03699">
    <property type="entry name" value="UPF0182"/>
    <property type="match status" value="1"/>
</dbReference>
<evidence type="ECO:0000256" key="4">
    <source>
        <dbReference type="ARBA" id="ARBA00023136"/>
    </source>
</evidence>